<evidence type="ECO:0000313" key="5">
    <source>
        <dbReference type="Proteomes" id="UP000254677"/>
    </source>
</evidence>
<sequence>MSKRVLLASLSLTFVMSVNAASVTVKDNTDVQLTISGSNYNRLLVHQDKIVDAVFPEQAMALQSDEQDGSVYILLNRQEPFTLFLTTEAGRHFSLTLSGEESLGKTIELKPERSPTPAALKKAVVEAKPNGALDLLEAMKAKEQKPGVSVGRVYGQAIRLSRGLTLLPREQWKAGVFSGEALEIYNGGNEPLTLSSSDFITEDVKAISLSQATIPPKGRAMLYRVSEVAHG</sequence>
<organism evidence="4 5">
    <name type="scientific">Legionella donaldsonii</name>
    <dbReference type="NCBI Taxonomy" id="45060"/>
    <lineage>
        <taxon>Bacteria</taxon>
        <taxon>Pseudomonadati</taxon>
        <taxon>Pseudomonadota</taxon>
        <taxon>Gammaproteobacteria</taxon>
        <taxon>Legionellales</taxon>
        <taxon>Legionellaceae</taxon>
        <taxon>Legionella</taxon>
    </lineage>
</organism>
<name>A0A378J0S4_9GAMM</name>
<protein>
    <submittedName>
        <fullName evidence="4">Conjugative transfer protein TraK</fullName>
    </submittedName>
</protein>
<dbReference type="Pfam" id="PF23536">
    <property type="entry name" value="TraK_C"/>
    <property type="match status" value="1"/>
</dbReference>
<evidence type="ECO:0000313" key="4">
    <source>
        <dbReference type="EMBL" id="STX41109.1"/>
    </source>
</evidence>
<dbReference type="AlphaFoldDB" id="A0A378J0S4"/>
<evidence type="ECO:0000256" key="1">
    <source>
        <dbReference type="SAM" id="SignalP"/>
    </source>
</evidence>
<dbReference type="OrthoDB" id="5635867at2"/>
<keyword evidence="5" id="KW-1185">Reference proteome</keyword>
<evidence type="ECO:0000259" key="2">
    <source>
        <dbReference type="Pfam" id="PF06586"/>
    </source>
</evidence>
<dbReference type="NCBIfam" id="TIGR02756">
    <property type="entry name" value="TraK_Ftype"/>
    <property type="match status" value="1"/>
</dbReference>
<feature type="signal peptide" evidence="1">
    <location>
        <begin position="1"/>
        <end position="20"/>
    </location>
</feature>
<dbReference type="Pfam" id="PF06586">
    <property type="entry name" value="TraK_N"/>
    <property type="match status" value="1"/>
</dbReference>
<feature type="domain" description="TraK C-terminal" evidence="3">
    <location>
        <begin position="131"/>
        <end position="226"/>
    </location>
</feature>
<dbReference type="Proteomes" id="UP000254677">
    <property type="component" value="Unassembled WGS sequence"/>
</dbReference>
<dbReference type="InterPro" id="IPR055397">
    <property type="entry name" value="TraK_C"/>
</dbReference>
<dbReference type="InterPro" id="IPR014126">
    <property type="entry name" value="TraK_Ftype"/>
</dbReference>
<reference evidence="4 5" key="1">
    <citation type="submission" date="2018-06" db="EMBL/GenBank/DDBJ databases">
        <authorList>
            <consortium name="Pathogen Informatics"/>
            <person name="Doyle S."/>
        </authorList>
    </citation>
    <scope>NUCLEOTIDE SEQUENCE [LARGE SCALE GENOMIC DNA]</scope>
    <source>
        <strain evidence="4 5">NCTC13292</strain>
    </source>
</reference>
<evidence type="ECO:0000259" key="3">
    <source>
        <dbReference type="Pfam" id="PF23536"/>
    </source>
</evidence>
<feature type="chain" id="PRO_5017045309" evidence="1">
    <location>
        <begin position="21"/>
        <end position="231"/>
    </location>
</feature>
<accession>A0A378J0S4</accession>
<keyword evidence="1" id="KW-0732">Signal</keyword>
<proteinExistence type="predicted"/>
<dbReference type="InterPro" id="IPR010563">
    <property type="entry name" value="TraK_N"/>
</dbReference>
<feature type="domain" description="TraK N-terminal" evidence="2">
    <location>
        <begin position="24"/>
        <end position="111"/>
    </location>
</feature>
<dbReference type="EMBL" id="UGOA01000001">
    <property type="protein sequence ID" value="STX41109.1"/>
    <property type="molecule type" value="Genomic_DNA"/>
</dbReference>
<gene>
    <name evidence="4" type="ORF">NCTC13292_00718</name>
</gene>